<evidence type="ECO:0000313" key="2">
    <source>
        <dbReference type="EMBL" id="PKI78873.1"/>
    </source>
</evidence>
<proteinExistence type="predicted"/>
<dbReference type="PANTHER" id="PTHR48200:SF1">
    <property type="entry name" value="AMINOTRANSFERASE-LIKE PLANT MOBILE DOMAIN-CONTAINING PROTEIN"/>
    <property type="match status" value="1"/>
</dbReference>
<organism evidence="2 3">
    <name type="scientific">Punica granatum</name>
    <name type="common">Pomegranate</name>
    <dbReference type="NCBI Taxonomy" id="22663"/>
    <lineage>
        <taxon>Eukaryota</taxon>
        <taxon>Viridiplantae</taxon>
        <taxon>Streptophyta</taxon>
        <taxon>Embryophyta</taxon>
        <taxon>Tracheophyta</taxon>
        <taxon>Spermatophyta</taxon>
        <taxon>Magnoliopsida</taxon>
        <taxon>eudicotyledons</taxon>
        <taxon>Gunneridae</taxon>
        <taxon>Pentapetalae</taxon>
        <taxon>rosids</taxon>
        <taxon>malvids</taxon>
        <taxon>Myrtales</taxon>
        <taxon>Lythraceae</taxon>
        <taxon>Punica</taxon>
    </lineage>
</organism>
<name>A0A2I0LDX2_PUNGR</name>
<evidence type="ECO:0000259" key="1">
    <source>
        <dbReference type="Pfam" id="PF24924"/>
    </source>
</evidence>
<dbReference type="InterPro" id="IPR056647">
    <property type="entry name" value="DUF7745"/>
</dbReference>
<sequence>MDHPPPCLRLDALTPPARDITCLWRAFRLVDRAFIRLIIGDLSLLAESPIDWTFLRNALDFSDPQRAVFNFQGTMLTPTVEEYAALIQRPMPTRDIVVPNQFTTIQSRLAILLAEESYQRDACHGFLLLIFGTNLFLHASNLIDGSLAQVVIQEVGGHSYTEALVAEIIWSLNYVRETQRGGMRGSLHLLQIWLLVHIRPFCSSHPFSYITDDRSLIAQLLHVFRPSEHNYSDWKQLMEQLTPSQLLWATRWNHGGPMAIGCPTVVGLPLISHLGSTLVFPSRVIRQLGSLQDIPTEADRTPYRFM</sequence>
<gene>
    <name evidence="2" type="ORF">CRG98_000734</name>
</gene>
<dbReference type="PANTHER" id="PTHR48200">
    <property type="entry name" value="PROTEIN, PUTATIVE-RELATED"/>
    <property type="match status" value="1"/>
</dbReference>
<dbReference type="Pfam" id="PF24924">
    <property type="entry name" value="DUF7745"/>
    <property type="match status" value="1"/>
</dbReference>
<protein>
    <recommendedName>
        <fullName evidence="1">DUF7745 domain-containing protein</fullName>
    </recommendedName>
</protein>
<dbReference type="AlphaFoldDB" id="A0A2I0LDX2"/>
<feature type="domain" description="DUF7745" evidence="1">
    <location>
        <begin position="126"/>
        <end position="291"/>
    </location>
</feature>
<dbReference type="EMBL" id="PGOL01000032">
    <property type="protein sequence ID" value="PKI78873.1"/>
    <property type="molecule type" value="Genomic_DNA"/>
</dbReference>
<keyword evidence="3" id="KW-1185">Reference proteome</keyword>
<accession>A0A2I0LDX2</accession>
<comment type="caution">
    <text evidence="2">The sequence shown here is derived from an EMBL/GenBank/DDBJ whole genome shotgun (WGS) entry which is preliminary data.</text>
</comment>
<dbReference type="Proteomes" id="UP000233551">
    <property type="component" value="Unassembled WGS sequence"/>
</dbReference>
<reference evidence="2 3" key="1">
    <citation type="submission" date="2017-11" db="EMBL/GenBank/DDBJ databases">
        <title>De-novo sequencing of pomegranate (Punica granatum L.) genome.</title>
        <authorList>
            <person name="Akparov Z."/>
            <person name="Amiraslanov A."/>
            <person name="Hajiyeva S."/>
            <person name="Abbasov M."/>
            <person name="Kaur K."/>
            <person name="Hamwieh A."/>
            <person name="Solovyev V."/>
            <person name="Salamov A."/>
            <person name="Braich B."/>
            <person name="Kosarev P."/>
            <person name="Mahmoud A."/>
            <person name="Hajiyev E."/>
            <person name="Babayeva S."/>
            <person name="Izzatullayeva V."/>
            <person name="Mammadov A."/>
            <person name="Mammadov A."/>
            <person name="Sharifova S."/>
            <person name="Ojaghi J."/>
            <person name="Eynullazada K."/>
            <person name="Bayramov B."/>
            <person name="Abdulazimova A."/>
            <person name="Shahmuradov I."/>
        </authorList>
    </citation>
    <scope>NUCLEOTIDE SEQUENCE [LARGE SCALE GENOMIC DNA]</scope>
    <source>
        <strain evidence="3">cv. AG2017</strain>
        <tissue evidence="2">Leaf</tissue>
    </source>
</reference>
<evidence type="ECO:0000313" key="3">
    <source>
        <dbReference type="Proteomes" id="UP000233551"/>
    </source>
</evidence>